<evidence type="ECO:0000259" key="2">
    <source>
        <dbReference type="PROSITE" id="PS50075"/>
    </source>
</evidence>
<proteinExistence type="predicted"/>
<name>A0A9P6MCK7_9FUNG</name>
<dbReference type="InterPro" id="IPR041550">
    <property type="entry name" value="FASI_helical"/>
</dbReference>
<dbReference type="Pfam" id="PF18314">
    <property type="entry name" value="FAS_I_H"/>
    <property type="match status" value="1"/>
</dbReference>
<organism evidence="3 4">
    <name type="scientific">Modicella reniformis</name>
    <dbReference type="NCBI Taxonomy" id="1440133"/>
    <lineage>
        <taxon>Eukaryota</taxon>
        <taxon>Fungi</taxon>
        <taxon>Fungi incertae sedis</taxon>
        <taxon>Mucoromycota</taxon>
        <taxon>Mortierellomycotina</taxon>
        <taxon>Mortierellomycetes</taxon>
        <taxon>Mortierellales</taxon>
        <taxon>Mortierellaceae</taxon>
        <taxon>Modicella</taxon>
    </lineage>
</organism>
<dbReference type="InterPro" id="IPR009081">
    <property type="entry name" value="PP-bd_ACP"/>
</dbReference>
<dbReference type="Proteomes" id="UP000749646">
    <property type="component" value="Unassembled WGS sequence"/>
</dbReference>
<protein>
    <submittedName>
        <fullName evidence="3">3-oxoacyl-[acyl-carrier-protein] synthase</fullName>
    </submittedName>
</protein>
<dbReference type="PANTHER" id="PTHR10982:SF21">
    <property type="entry name" value="FATTY ACID SYNTHASE SUBUNIT BETA"/>
    <property type="match status" value="1"/>
</dbReference>
<accession>A0A9P6MCK7</accession>
<gene>
    <name evidence="3" type="primary">FAS2_3</name>
    <name evidence="3" type="ORF">BGZ65_012848</name>
</gene>
<evidence type="ECO:0000256" key="1">
    <source>
        <dbReference type="ARBA" id="ARBA00022679"/>
    </source>
</evidence>
<keyword evidence="4" id="KW-1185">Reference proteome</keyword>
<dbReference type="Gene3D" id="6.10.250.1930">
    <property type="match status" value="1"/>
</dbReference>
<comment type="caution">
    <text evidence="3">The sequence shown here is derived from an EMBL/GenBank/DDBJ whole genome shotgun (WGS) entry which is preliminary data.</text>
</comment>
<dbReference type="PROSITE" id="PS50075">
    <property type="entry name" value="CARRIER"/>
    <property type="match status" value="1"/>
</dbReference>
<dbReference type="InterPro" id="IPR040899">
    <property type="entry name" value="Fas_alpha_ACP"/>
</dbReference>
<keyword evidence="1" id="KW-0808">Transferase</keyword>
<feature type="non-terminal residue" evidence="3">
    <location>
        <position position="307"/>
    </location>
</feature>
<evidence type="ECO:0000313" key="4">
    <source>
        <dbReference type="Proteomes" id="UP000749646"/>
    </source>
</evidence>
<dbReference type="GO" id="GO:0008897">
    <property type="term" value="F:holo-[acyl-carrier-protein] synthase activity"/>
    <property type="evidence" value="ECO:0007669"/>
    <property type="project" value="InterPro"/>
</dbReference>
<dbReference type="PANTHER" id="PTHR10982">
    <property type="entry name" value="MALONYL COA-ACYL CARRIER PROTEIN TRANSACYLASE"/>
    <property type="match status" value="1"/>
</dbReference>
<sequence length="307" mass="31968">VPEANAWLDSVAQAYARRAGITLGAGASAGASAAPVMVASAGAAAPAAVADVPIKAVDVLHVIVAQKIKKTVDEVPLSKAIKDLVGGKSTLQNEILGDLQKEFGGSGFPEKGEEAPLEDLGNALQSNFNGALGKQTTSLIAKMIGSKMPGGFTQSSAKSYLASAYGFGPLRADGALLLGLTMEPNARLGSEAEAKTWLDTVAQAYARRAGISLGGGGGGAAAGGAVGGAMMNSEEFNQFQIKQNALMYQHLEIYARYLEKDLRAGDKLFEEEKLATLRLQSDIDQWMAEHGDYYAEGIKPVFSTMKA</sequence>
<dbReference type="InterPro" id="IPR050830">
    <property type="entry name" value="Fungal_FAS"/>
</dbReference>
<dbReference type="OrthoDB" id="4251012at2759"/>
<feature type="non-terminal residue" evidence="3">
    <location>
        <position position="1"/>
    </location>
</feature>
<dbReference type="AlphaFoldDB" id="A0A9P6MCK7"/>
<dbReference type="Pfam" id="PF18325">
    <property type="entry name" value="Fas_alpha_ACP"/>
    <property type="match status" value="1"/>
</dbReference>
<dbReference type="EMBL" id="JAAAHW010002420">
    <property type="protein sequence ID" value="KAF9991984.1"/>
    <property type="molecule type" value="Genomic_DNA"/>
</dbReference>
<feature type="domain" description="Carrier" evidence="2">
    <location>
        <begin position="54"/>
        <end position="131"/>
    </location>
</feature>
<evidence type="ECO:0000313" key="3">
    <source>
        <dbReference type="EMBL" id="KAF9991984.1"/>
    </source>
</evidence>
<reference evidence="3" key="1">
    <citation type="journal article" date="2020" name="Fungal Divers.">
        <title>Resolving the Mortierellaceae phylogeny through synthesis of multi-gene phylogenetics and phylogenomics.</title>
        <authorList>
            <person name="Vandepol N."/>
            <person name="Liber J."/>
            <person name="Desiro A."/>
            <person name="Na H."/>
            <person name="Kennedy M."/>
            <person name="Barry K."/>
            <person name="Grigoriev I.V."/>
            <person name="Miller A.N."/>
            <person name="O'Donnell K."/>
            <person name="Stajich J.E."/>
            <person name="Bonito G."/>
        </authorList>
    </citation>
    <scope>NUCLEOTIDE SEQUENCE</scope>
    <source>
        <strain evidence="3">MES-2147</strain>
    </source>
</reference>